<name>A0A7X2NPD3_9CLOT</name>
<evidence type="ECO:0000313" key="1">
    <source>
        <dbReference type="EMBL" id="MSS38596.1"/>
    </source>
</evidence>
<gene>
    <name evidence="1" type="ORF">FYJ39_19300</name>
</gene>
<reference evidence="1 2" key="1">
    <citation type="submission" date="2019-08" db="EMBL/GenBank/DDBJ databases">
        <title>In-depth cultivation of the pig gut microbiome towards novel bacterial diversity and tailored functional studies.</title>
        <authorList>
            <person name="Wylensek D."/>
            <person name="Hitch T.C.A."/>
            <person name="Clavel T."/>
        </authorList>
    </citation>
    <scope>NUCLEOTIDE SEQUENCE [LARGE SCALE GENOMIC DNA]</scope>
    <source>
        <strain evidence="1 2">WCA-389-WT-23D1</strain>
    </source>
</reference>
<proteinExistence type="predicted"/>
<dbReference type="AlphaFoldDB" id="A0A7X2NPD3"/>
<accession>A0A7X2NPD3</accession>
<dbReference type="RefSeq" id="WP_154473984.1">
    <property type="nucleotide sequence ID" value="NZ_VUMD01000030.1"/>
</dbReference>
<comment type="caution">
    <text evidence="1">The sequence shown here is derived from an EMBL/GenBank/DDBJ whole genome shotgun (WGS) entry which is preliminary data.</text>
</comment>
<organism evidence="1 2">
    <name type="scientific">Clostridium porci</name>
    <dbReference type="NCBI Taxonomy" id="2605778"/>
    <lineage>
        <taxon>Bacteria</taxon>
        <taxon>Bacillati</taxon>
        <taxon>Bacillota</taxon>
        <taxon>Clostridia</taxon>
        <taxon>Eubacteriales</taxon>
        <taxon>Clostridiaceae</taxon>
        <taxon>Clostridium</taxon>
    </lineage>
</organism>
<protein>
    <submittedName>
        <fullName evidence="1">Uncharacterized protein</fullName>
    </submittedName>
</protein>
<evidence type="ECO:0000313" key="2">
    <source>
        <dbReference type="Proteomes" id="UP000429958"/>
    </source>
</evidence>
<dbReference type="EMBL" id="VUMD01000030">
    <property type="protein sequence ID" value="MSS38596.1"/>
    <property type="molecule type" value="Genomic_DNA"/>
</dbReference>
<sequence length="108" mass="12885">MKKEVKVSLCISENDSYVELWKNINPKMGEAEYYGRYTYQDQGTWYYVSDALGYCELFSQYRRKSYFFAARKTGKNIAGIPMLIRIRCPNLKPLSRQSGKKQRRNWLF</sequence>
<dbReference type="Proteomes" id="UP000429958">
    <property type="component" value="Unassembled WGS sequence"/>
</dbReference>
<keyword evidence="2" id="KW-1185">Reference proteome</keyword>